<dbReference type="KEGG" id="mya:MORIYA_1837"/>
<protein>
    <submittedName>
        <fullName evidence="1">Uncharacterized protein</fullName>
    </submittedName>
</protein>
<proteinExistence type="predicted"/>
<accession>A0A330LW70</accession>
<gene>
    <name evidence="1" type="ORF">MORIYA_1837</name>
</gene>
<dbReference type="RefSeq" id="WP_162629257.1">
    <property type="nucleotide sequence ID" value="NZ_LS483250.1"/>
</dbReference>
<name>A0A330LW70_9GAMM</name>
<sequence>MKNSEDLFTKIDCVSTSCQQAILPIETMDNFVKGMGFNWVALEFLDE</sequence>
<dbReference type="EMBL" id="LS483250">
    <property type="protein sequence ID" value="SQD78315.1"/>
    <property type="molecule type" value="Genomic_DNA"/>
</dbReference>
<dbReference type="AlphaFoldDB" id="A0A330LW70"/>
<organism evidence="1 2">
    <name type="scientific">Moritella yayanosii</name>
    <dbReference type="NCBI Taxonomy" id="69539"/>
    <lineage>
        <taxon>Bacteria</taxon>
        <taxon>Pseudomonadati</taxon>
        <taxon>Pseudomonadota</taxon>
        <taxon>Gammaproteobacteria</taxon>
        <taxon>Alteromonadales</taxon>
        <taxon>Moritellaceae</taxon>
        <taxon>Moritella</taxon>
    </lineage>
</organism>
<keyword evidence="2" id="KW-1185">Reference proteome</keyword>
<evidence type="ECO:0000313" key="1">
    <source>
        <dbReference type="EMBL" id="SQD78315.1"/>
    </source>
</evidence>
<evidence type="ECO:0000313" key="2">
    <source>
        <dbReference type="Proteomes" id="UP000250163"/>
    </source>
</evidence>
<dbReference type="Proteomes" id="UP000250163">
    <property type="component" value="Chromosome MORIYA"/>
</dbReference>
<reference evidence="2" key="1">
    <citation type="submission" date="2018-05" db="EMBL/GenBank/DDBJ databases">
        <authorList>
            <person name="Cea G.-C."/>
            <person name="William W."/>
        </authorList>
    </citation>
    <scope>NUCLEOTIDE SEQUENCE [LARGE SCALE GENOMIC DNA]</scope>
    <source>
        <strain evidence="2">DB21MT 5</strain>
    </source>
</reference>